<dbReference type="Pfam" id="PF16363">
    <property type="entry name" value="GDP_Man_Dehyd"/>
    <property type="match status" value="1"/>
</dbReference>
<dbReference type="InterPro" id="IPR036291">
    <property type="entry name" value="NAD(P)-bd_dom_sf"/>
</dbReference>
<name>A0A1F6A6U5_9BACT</name>
<gene>
    <name evidence="2" type="ORF">A3D03_06345</name>
</gene>
<dbReference type="SUPFAM" id="SSF51735">
    <property type="entry name" value="NAD(P)-binding Rossmann-fold domains"/>
    <property type="match status" value="1"/>
</dbReference>
<reference evidence="2 3" key="1">
    <citation type="journal article" date="2016" name="Nat. Commun.">
        <title>Thousands of microbial genomes shed light on interconnected biogeochemical processes in an aquifer system.</title>
        <authorList>
            <person name="Anantharaman K."/>
            <person name="Brown C.T."/>
            <person name="Hug L.A."/>
            <person name="Sharon I."/>
            <person name="Castelle C.J."/>
            <person name="Probst A.J."/>
            <person name="Thomas B.C."/>
            <person name="Singh A."/>
            <person name="Wilkins M.J."/>
            <person name="Karaoz U."/>
            <person name="Brodie E.L."/>
            <person name="Williams K.H."/>
            <person name="Hubbard S.S."/>
            <person name="Banfield J.F."/>
        </authorList>
    </citation>
    <scope>NUCLEOTIDE SEQUENCE [LARGE SCALE GENOMIC DNA]</scope>
</reference>
<feature type="domain" description="NAD(P)-binding" evidence="1">
    <location>
        <begin position="11"/>
        <end position="323"/>
    </location>
</feature>
<accession>A0A1F6A6U5</accession>
<evidence type="ECO:0000259" key="1">
    <source>
        <dbReference type="Pfam" id="PF16363"/>
    </source>
</evidence>
<dbReference type="AlphaFoldDB" id="A0A1F6A6U5"/>
<evidence type="ECO:0000313" key="3">
    <source>
        <dbReference type="Proteomes" id="UP000177092"/>
    </source>
</evidence>
<comment type="caution">
    <text evidence="2">The sequence shown here is derived from an EMBL/GenBank/DDBJ whole genome shotgun (WGS) entry which is preliminary data.</text>
</comment>
<sequence>MTSYYQNKNILITGGAGFIGSNLAITLAAKKANVMIVDALIDGYGGNLFNIEPVKKNLRLEIVDIRDTAKMDKLVCNQDIIFNLAGTLSHVDSMKDPLTDLDINCRAQLSLLESVRKYNPSAKIIFAGTRNQYGKAKYLPVDENHPQEPTDINGINCIAAEKYHLMYTKVYAVKTISLRMTNTFGPRHQMKHSRQGVLNWFIRKIIDGEEVVLYGKGKQIRDVNYVDDVVSALLLVGQSSKGWGEAYNLGGTPVSLLDFVKKTIDIVKSLQNEVRPRKGIVMKPFPVDRKNIEIGDYVASYEKIKKVFGWRPKVSLEEGIRRTINYYAKYKEFYY</sequence>
<dbReference type="PANTHER" id="PTHR43000">
    <property type="entry name" value="DTDP-D-GLUCOSE 4,6-DEHYDRATASE-RELATED"/>
    <property type="match status" value="1"/>
</dbReference>
<dbReference type="Gene3D" id="3.40.50.720">
    <property type="entry name" value="NAD(P)-binding Rossmann-like Domain"/>
    <property type="match status" value="1"/>
</dbReference>
<dbReference type="Proteomes" id="UP000177092">
    <property type="component" value="Unassembled WGS sequence"/>
</dbReference>
<dbReference type="InterPro" id="IPR016040">
    <property type="entry name" value="NAD(P)-bd_dom"/>
</dbReference>
<organism evidence="2 3">
    <name type="scientific">Candidatus Gottesmanbacteria bacterium RIFCSPHIGHO2_02_FULL_40_13</name>
    <dbReference type="NCBI Taxonomy" id="1798384"/>
    <lineage>
        <taxon>Bacteria</taxon>
        <taxon>Candidatus Gottesmaniibacteriota</taxon>
    </lineage>
</organism>
<proteinExistence type="predicted"/>
<evidence type="ECO:0000313" key="2">
    <source>
        <dbReference type="EMBL" id="OGG20027.1"/>
    </source>
</evidence>
<protein>
    <submittedName>
        <fullName evidence="2">NAD-dependent epimerase</fullName>
    </submittedName>
</protein>
<dbReference type="EMBL" id="MFJN01000060">
    <property type="protein sequence ID" value="OGG20027.1"/>
    <property type="molecule type" value="Genomic_DNA"/>
</dbReference>
<dbReference type="STRING" id="1798384.A3D03_06345"/>